<feature type="non-terminal residue" evidence="1">
    <location>
        <position position="1"/>
    </location>
</feature>
<evidence type="ECO:0000313" key="2">
    <source>
        <dbReference type="Proteomes" id="UP000187158"/>
    </source>
</evidence>
<evidence type="ECO:0000313" key="1">
    <source>
        <dbReference type="EMBL" id="OMC99436.1"/>
    </source>
</evidence>
<accession>A0ABX3GEQ9</accession>
<gene>
    <name evidence="1" type="ORF">BSO21_32940</name>
</gene>
<dbReference type="EMBL" id="MPVP01000567">
    <property type="protein sequence ID" value="OMC99436.1"/>
    <property type="molecule type" value="Genomic_DNA"/>
</dbReference>
<comment type="caution">
    <text evidence="1">The sequence shown here is derived from an EMBL/GenBank/DDBJ whole genome shotgun (WGS) entry which is preliminary data.</text>
</comment>
<protein>
    <recommendedName>
        <fullName evidence="3">Transposase</fullName>
    </recommendedName>
</protein>
<dbReference type="Proteomes" id="UP000187158">
    <property type="component" value="Unassembled WGS sequence"/>
</dbReference>
<proteinExistence type="predicted"/>
<name>A0ABX3GEQ9_9BACL</name>
<keyword evidence="2" id="KW-1185">Reference proteome</keyword>
<evidence type="ECO:0008006" key="3">
    <source>
        <dbReference type="Google" id="ProtNLM"/>
    </source>
</evidence>
<reference evidence="1 2" key="1">
    <citation type="submission" date="2016-11" db="EMBL/GenBank/DDBJ databases">
        <title>Paenibacillus species isolates.</title>
        <authorList>
            <person name="Beno S.M."/>
        </authorList>
    </citation>
    <scope>NUCLEOTIDE SEQUENCE [LARGE SCALE GENOMIC DNA]</scope>
    <source>
        <strain evidence="1 2">FSL H7-0433</strain>
    </source>
</reference>
<sequence>IRLYFNQLLNMFNQKGATSELMSNTSTMKLLLTLLKAHKDVWKMLFIMLKKRSANNKLKKVDNRQIKEWIKQYSISVADLFKS</sequence>
<dbReference type="RefSeq" id="WP_218641492.1">
    <property type="nucleotide sequence ID" value="NZ_MPVP01000567.1"/>
</dbReference>
<organism evidence="1 2">
    <name type="scientific">Paenibacillus odorifer</name>
    <dbReference type="NCBI Taxonomy" id="189426"/>
    <lineage>
        <taxon>Bacteria</taxon>
        <taxon>Bacillati</taxon>
        <taxon>Bacillota</taxon>
        <taxon>Bacilli</taxon>
        <taxon>Bacillales</taxon>
        <taxon>Paenibacillaceae</taxon>
        <taxon>Paenibacillus</taxon>
    </lineage>
</organism>